<protein>
    <recommendedName>
        <fullName evidence="2">Aldoketomutase</fullName>
    </recommendedName>
    <alternativeName>
        <fullName evidence="1">Ketone-aldehyde mutase</fullName>
    </alternativeName>
    <alternativeName>
        <fullName evidence="3">Methylglyoxalase</fullName>
    </alternativeName>
    <alternativeName>
        <fullName evidence="4">S-D-lactoylglutathione methylglyoxal lyase</fullName>
    </alternativeName>
</protein>
<dbReference type="RefSeq" id="WP_088399194.1">
    <property type="nucleotide sequence ID" value="NZ_JAZGZP010000004.1"/>
</dbReference>
<dbReference type="PANTHER" id="PTHR46036">
    <property type="entry name" value="LACTOYLGLUTATHIONE LYASE"/>
    <property type="match status" value="1"/>
</dbReference>
<dbReference type="PANTHER" id="PTHR46036:SF5">
    <property type="entry name" value="LACTOYLGLUTATHIONE LYASE"/>
    <property type="match status" value="1"/>
</dbReference>
<gene>
    <name evidence="6" type="ORF">V3I07_03670</name>
</gene>
<organism evidence="6 7">
    <name type="scientific">Flavobacterium oreochromis</name>
    <dbReference type="NCBI Taxonomy" id="2906078"/>
    <lineage>
        <taxon>Bacteria</taxon>
        <taxon>Pseudomonadati</taxon>
        <taxon>Bacteroidota</taxon>
        <taxon>Flavobacteriia</taxon>
        <taxon>Flavobacteriales</taxon>
        <taxon>Flavobacteriaceae</taxon>
        <taxon>Flavobacterium</taxon>
    </lineage>
</organism>
<dbReference type="EMBL" id="JAZGZP010000004">
    <property type="protein sequence ID" value="MFK6999990.1"/>
    <property type="molecule type" value="Genomic_DNA"/>
</dbReference>
<sequence>MNAKVIHPAFRTYDIDKTVAFYNKYFGFRLDASADLGDLTLNFLKDSGNQVELEFTVFKNPNMTTGMENGGFDHLAISVDDLPTLHKMMTEDGLEPTELMEVKLGNVVLAKVFYVNDPNGYKLEMVQREGRWA</sequence>
<comment type="caution">
    <text evidence="6">The sequence shown here is derived from an EMBL/GenBank/DDBJ whole genome shotgun (WGS) entry which is preliminary data.</text>
</comment>
<dbReference type="PROSITE" id="PS51819">
    <property type="entry name" value="VOC"/>
    <property type="match status" value="1"/>
</dbReference>
<accession>A0ABW8P619</accession>
<dbReference type="Proteomes" id="UP001621706">
    <property type="component" value="Unassembled WGS sequence"/>
</dbReference>
<keyword evidence="7" id="KW-1185">Reference proteome</keyword>
<proteinExistence type="predicted"/>
<evidence type="ECO:0000313" key="6">
    <source>
        <dbReference type="EMBL" id="MFK6999990.1"/>
    </source>
</evidence>
<dbReference type="Pfam" id="PF00903">
    <property type="entry name" value="Glyoxalase"/>
    <property type="match status" value="1"/>
</dbReference>
<dbReference type="InterPro" id="IPR004360">
    <property type="entry name" value="Glyas_Fos-R_dOase_dom"/>
</dbReference>
<reference evidence="6 7" key="1">
    <citation type="submission" date="2024-02" db="EMBL/GenBank/DDBJ databases">
        <title>Comparative Genomic Analysis of Flavobacterium Species Causing Columnaris Disease of Freshwater Fish in Thailand: Insights into Virulence and Resistance Mechanisms.</title>
        <authorList>
            <person name="Nguyen D."/>
            <person name="Chokmangmeepisarn P."/>
            <person name="Khianchaikhan K."/>
            <person name="Morishita M."/>
            <person name="Bunnoy A."/>
            <person name="Rodkhum C."/>
        </authorList>
    </citation>
    <scope>NUCLEOTIDE SEQUENCE [LARGE SCALE GENOMIC DNA]</scope>
    <source>
        <strain evidence="6 7">CNRT2201</strain>
    </source>
</reference>
<dbReference type="CDD" id="cd06587">
    <property type="entry name" value="VOC"/>
    <property type="match status" value="1"/>
</dbReference>
<dbReference type="SUPFAM" id="SSF54593">
    <property type="entry name" value="Glyoxalase/Bleomycin resistance protein/Dihydroxybiphenyl dioxygenase"/>
    <property type="match status" value="1"/>
</dbReference>
<dbReference type="InterPro" id="IPR037523">
    <property type="entry name" value="VOC_core"/>
</dbReference>
<name>A0ABW8P619_9FLAO</name>
<evidence type="ECO:0000256" key="2">
    <source>
        <dbReference type="ARBA" id="ARBA00030892"/>
    </source>
</evidence>
<dbReference type="InterPro" id="IPR029068">
    <property type="entry name" value="Glyas_Bleomycin-R_OHBP_Dase"/>
</dbReference>
<evidence type="ECO:0000256" key="3">
    <source>
        <dbReference type="ARBA" id="ARBA00032460"/>
    </source>
</evidence>
<dbReference type="Gene3D" id="3.10.180.10">
    <property type="entry name" value="2,3-Dihydroxybiphenyl 1,2-Dioxygenase, domain 1"/>
    <property type="match status" value="1"/>
</dbReference>
<evidence type="ECO:0000259" key="5">
    <source>
        <dbReference type="PROSITE" id="PS51819"/>
    </source>
</evidence>
<evidence type="ECO:0000313" key="7">
    <source>
        <dbReference type="Proteomes" id="UP001621706"/>
    </source>
</evidence>
<evidence type="ECO:0000256" key="1">
    <source>
        <dbReference type="ARBA" id="ARBA00030291"/>
    </source>
</evidence>
<evidence type="ECO:0000256" key="4">
    <source>
        <dbReference type="ARBA" id="ARBA00033298"/>
    </source>
</evidence>
<feature type="domain" description="VOC" evidence="5">
    <location>
        <begin position="4"/>
        <end position="128"/>
    </location>
</feature>